<reference evidence="2 3" key="1">
    <citation type="submission" date="2023-04" db="EMBL/GenBank/DDBJ databases">
        <title>Genome Encyclopedia of Bacteria and Archaea VI: Functional Genomics of Type Strains.</title>
        <authorList>
            <person name="Whitman W."/>
        </authorList>
    </citation>
    <scope>NUCLEOTIDE SEQUENCE [LARGE SCALE GENOMIC DNA]</scope>
    <source>
        <strain evidence="2 3">SG_E_30_P1</strain>
    </source>
</reference>
<organism evidence="2 3">
    <name type="scientific">Antiquaquibacter oligotrophicus</name>
    <dbReference type="NCBI Taxonomy" id="2880260"/>
    <lineage>
        <taxon>Bacteria</taxon>
        <taxon>Bacillati</taxon>
        <taxon>Actinomycetota</taxon>
        <taxon>Actinomycetes</taxon>
        <taxon>Micrococcales</taxon>
        <taxon>Microbacteriaceae</taxon>
        <taxon>Antiquaquibacter</taxon>
    </lineage>
</organism>
<keyword evidence="3" id="KW-1185">Reference proteome</keyword>
<accession>A0ABT6KTV8</accession>
<feature type="transmembrane region" description="Helical" evidence="1">
    <location>
        <begin position="43"/>
        <end position="61"/>
    </location>
</feature>
<feature type="transmembrane region" description="Helical" evidence="1">
    <location>
        <begin position="12"/>
        <end position="31"/>
    </location>
</feature>
<evidence type="ECO:0000313" key="2">
    <source>
        <dbReference type="EMBL" id="MDH6182532.1"/>
    </source>
</evidence>
<name>A0ABT6KTV8_9MICO</name>
<proteinExistence type="predicted"/>
<keyword evidence="1" id="KW-0472">Membrane</keyword>
<evidence type="ECO:0000313" key="3">
    <source>
        <dbReference type="Proteomes" id="UP001160142"/>
    </source>
</evidence>
<comment type="caution">
    <text evidence="2">The sequence shown here is derived from an EMBL/GenBank/DDBJ whole genome shotgun (WGS) entry which is preliminary data.</text>
</comment>
<keyword evidence="1" id="KW-1133">Transmembrane helix</keyword>
<dbReference type="RefSeq" id="WP_322134808.1">
    <property type="nucleotide sequence ID" value="NZ_CP085036.1"/>
</dbReference>
<dbReference type="Proteomes" id="UP001160142">
    <property type="component" value="Unassembled WGS sequence"/>
</dbReference>
<evidence type="ECO:0000256" key="1">
    <source>
        <dbReference type="SAM" id="Phobius"/>
    </source>
</evidence>
<sequence>MSLSPRSSDGWTFVVGGIVLVVIGLVTFSYLSVVDTPVPTKLPLLLLGVPLGIAAIIAGVVKVSRS</sequence>
<protein>
    <submittedName>
        <fullName evidence="2">Uncharacterized membrane protein HdeD (DUF308 family)</fullName>
    </submittedName>
</protein>
<dbReference type="EMBL" id="JARXVQ010000001">
    <property type="protein sequence ID" value="MDH6182532.1"/>
    <property type="molecule type" value="Genomic_DNA"/>
</dbReference>
<gene>
    <name evidence="2" type="ORF">M2152_002714</name>
</gene>
<keyword evidence="1" id="KW-0812">Transmembrane</keyword>